<dbReference type="PANTHER" id="PTHR30146">
    <property type="entry name" value="LACI-RELATED TRANSCRIPTIONAL REPRESSOR"/>
    <property type="match status" value="1"/>
</dbReference>
<evidence type="ECO:0000256" key="2">
    <source>
        <dbReference type="ARBA" id="ARBA00023125"/>
    </source>
</evidence>
<sequence length="352" mass="37208">MTATQGELYGRWVPEMNLRAPVTLLDVAQRAGVSVATASRVLNGGDRVPRPELQERVRDAAAALGYTPNAQAQALAKSSTNVVGILVHDIEDPYFAAIANGVMRAADERGLLVMMASTFRDADREIAYLSSLRAQRARAAVMIGSRRTDAEGLARTATEIEAFLNSGAGLALVSQSGMPAHTIEPANRAGAAELARRLVGLGLRKFGVLAGPEALATARDRRDGFIDGLAESGLEPVAVQAGEFTRDGGHAAALELLDSQADLDCLFAVNDVMAVGAMSALRGRGVDVPGELAVAGFDDIATLRDVWPGLTTVRLPLEQMGRRALELAIEGGDPETETFKAEVVLRESTPQR</sequence>
<gene>
    <name evidence="5" type="ORF">GCM10009789_66390</name>
</gene>
<dbReference type="Pfam" id="PF00356">
    <property type="entry name" value="LacI"/>
    <property type="match status" value="1"/>
</dbReference>
<dbReference type="EMBL" id="BAAAOS010000053">
    <property type="protein sequence ID" value="GAA1603087.1"/>
    <property type="molecule type" value="Genomic_DNA"/>
</dbReference>
<dbReference type="Proteomes" id="UP001500393">
    <property type="component" value="Unassembled WGS sequence"/>
</dbReference>
<accession>A0ABP4QAW5</accession>
<dbReference type="InterPro" id="IPR010982">
    <property type="entry name" value="Lambda_DNA-bd_dom_sf"/>
</dbReference>
<dbReference type="SUPFAM" id="SSF47413">
    <property type="entry name" value="lambda repressor-like DNA-binding domains"/>
    <property type="match status" value="1"/>
</dbReference>
<dbReference type="InterPro" id="IPR000843">
    <property type="entry name" value="HTH_LacI"/>
</dbReference>
<evidence type="ECO:0000256" key="1">
    <source>
        <dbReference type="ARBA" id="ARBA00023015"/>
    </source>
</evidence>
<evidence type="ECO:0000313" key="6">
    <source>
        <dbReference type="Proteomes" id="UP001500393"/>
    </source>
</evidence>
<keyword evidence="6" id="KW-1185">Reference proteome</keyword>
<evidence type="ECO:0000256" key="3">
    <source>
        <dbReference type="ARBA" id="ARBA00023163"/>
    </source>
</evidence>
<protein>
    <submittedName>
        <fullName evidence="5">LacI family DNA-binding transcriptional regulator</fullName>
    </submittedName>
</protein>
<dbReference type="InterPro" id="IPR028082">
    <property type="entry name" value="Peripla_BP_I"/>
</dbReference>
<keyword evidence="2 5" id="KW-0238">DNA-binding</keyword>
<dbReference type="PROSITE" id="PS00356">
    <property type="entry name" value="HTH_LACI_1"/>
    <property type="match status" value="1"/>
</dbReference>
<reference evidence="6" key="1">
    <citation type="journal article" date="2019" name="Int. J. Syst. Evol. Microbiol.">
        <title>The Global Catalogue of Microorganisms (GCM) 10K type strain sequencing project: providing services to taxonomists for standard genome sequencing and annotation.</title>
        <authorList>
            <consortium name="The Broad Institute Genomics Platform"/>
            <consortium name="The Broad Institute Genome Sequencing Center for Infectious Disease"/>
            <person name="Wu L."/>
            <person name="Ma J."/>
        </authorList>
    </citation>
    <scope>NUCLEOTIDE SEQUENCE [LARGE SCALE GENOMIC DNA]</scope>
    <source>
        <strain evidence="6">JCM 14969</strain>
    </source>
</reference>
<dbReference type="PROSITE" id="PS50932">
    <property type="entry name" value="HTH_LACI_2"/>
    <property type="match status" value="1"/>
</dbReference>
<dbReference type="PANTHER" id="PTHR30146:SF153">
    <property type="entry name" value="LACTOSE OPERON REPRESSOR"/>
    <property type="match status" value="1"/>
</dbReference>
<proteinExistence type="predicted"/>
<dbReference type="GO" id="GO:0003677">
    <property type="term" value="F:DNA binding"/>
    <property type="evidence" value="ECO:0007669"/>
    <property type="project" value="UniProtKB-KW"/>
</dbReference>
<dbReference type="PRINTS" id="PR00036">
    <property type="entry name" value="HTHLACI"/>
</dbReference>
<dbReference type="CDD" id="cd01392">
    <property type="entry name" value="HTH_LacI"/>
    <property type="match status" value="1"/>
</dbReference>
<dbReference type="Gene3D" id="1.10.260.40">
    <property type="entry name" value="lambda repressor-like DNA-binding domains"/>
    <property type="match status" value="1"/>
</dbReference>
<name>A0ABP4QAW5_9ACTN</name>
<comment type="caution">
    <text evidence="5">The sequence shown here is derived from an EMBL/GenBank/DDBJ whole genome shotgun (WGS) entry which is preliminary data.</text>
</comment>
<dbReference type="Pfam" id="PF00532">
    <property type="entry name" value="Peripla_BP_1"/>
    <property type="match status" value="1"/>
</dbReference>
<dbReference type="CDD" id="cd06267">
    <property type="entry name" value="PBP1_LacI_sugar_binding-like"/>
    <property type="match status" value="1"/>
</dbReference>
<dbReference type="SMART" id="SM00354">
    <property type="entry name" value="HTH_LACI"/>
    <property type="match status" value="1"/>
</dbReference>
<dbReference type="InterPro" id="IPR001761">
    <property type="entry name" value="Peripla_BP/Lac1_sug-bd_dom"/>
</dbReference>
<keyword evidence="3" id="KW-0804">Transcription</keyword>
<feature type="domain" description="HTH lacI-type" evidence="4">
    <location>
        <begin position="22"/>
        <end position="77"/>
    </location>
</feature>
<dbReference type="Gene3D" id="3.40.50.2300">
    <property type="match status" value="2"/>
</dbReference>
<evidence type="ECO:0000313" key="5">
    <source>
        <dbReference type="EMBL" id="GAA1603087.1"/>
    </source>
</evidence>
<dbReference type="SUPFAM" id="SSF53822">
    <property type="entry name" value="Periplasmic binding protein-like I"/>
    <property type="match status" value="1"/>
</dbReference>
<organism evidence="5 6">
    <name type="scientific">Kribbella sancticallisti</name>
    <dbReference type="NCBI Taxonomy" id="460087"/>
    <lineage>
        <taxon>Bacteria</taxon>
        <taxon>Bacillati</taxon>
        <taxon>Actinomycetota</taxon>
        <taxon>Actinomycetes</taxon>
        <taxon>Propionibacteriales</taxon>
        <taxon>Kribbellaceae</taxon>
        <taxon>Kribbella</taxon>
    </lineage>
</organism>
<evidence type="ECO:0000259" key="4">
    <source>
        <dbReference type="PROSITE" id="PS50932"/>
    </source>
</evidence>
<keyword evidence="1" id="KW-0805">Transcription regulation</keyword>